<evidence type="ECO:0000313" key="3">
    <source>
        <dbReference type="EMBL" id="CAE7480576.1"/>
    </source>
</evidence>
<feature type="region of interest" description="Disordered" evidence="2">
    <location>
        <begin position="148"/>
        <end position="212"/>
    </location>
</feature>
<reference evidence="3" key="1">
    <citation type="submission" date="2021-02" db="EMBL/GenBank/DDBJ databases">
        <authorList>
            <person name="Dougan E. K."/>
            <person name="Rhodes N."/>
            <person name="Thang M."/>
            <person name="Chan C."/>
        </authorList>
    </citation>
    <scope>NUCLEOTIDE SEQUENCE</scope>
</reference>
<comment type="caution">
    <text evidence="3">The sequence shown here is derived from an EMBL/GenBank/DDBJ whole genome shotgun (WGS) entry which is preliminary data.</text>
</comment>
<protein>
    <submittedName>
        <fullName evidence="3">Uncharacterized protein</fullName>
    </submittedName>
</protein>
<evidence type="ECO:0000313" key="4">
    <source>
        <dbReference type="Proteomes" id="UP000601435"/>
    </source>
</evidence>
<dbReference type="Proteomes" id="UP000601435">
    <property type="component" value="Unassembled WGS sequence"/>
</dbReference>
<dbReference type="OrthoDB" id="433545at2759"/>
<evidence type="ECO:0000256" key="1">
    <source>
        <dbReference type="SAM" id="Coils"/>
    </source>
</evidence>
<name>A0A812SEB4_9DINO</name>
<feature type="compositionally biased region" description="Polar residues" evidence="2">
    <location>
        <begin position="423"/>
        <end position="432"/>
    </location>
</feature>
<accession>A0A812SEB4</accession>
<feature type="compositionally biased region" description="Gly residues" evidence="2">
    <location>
        <begin position="30"/>
        <end position="67"/>
    </location>
</feature>
<evidence type="ECO:0000256" key="2">
    <source>
        <dbReference type="SAM" id="MobiDB-lite"/>
    </source>
</evidence>
<keyword evidence="1" id="KW-0175">Coiled coil</keyword>
<proteinExistence type="predicted"/>
<dbReference type="AlphaFoldDB" id="A0A812SEB4"/>
<keyword evidence="4" id="KW-1185">Reference proteome</keyword>
<feature type="region of interest" description="Disordered" evidence="2">
    <location>
        <begin position="401"/>
        <end position="432"/>
    </location>
</feature>
<feature type="compositionally biased region" description="Basic and acidic residues" evidence="2">
    <location>
        <begin position="408"/>
        <end position="420"/>
    </location>
</feature>
<dbReference type="EMBL" id="CAJNJA010021697">
    <property type="protein sequence ID" value="CAE7480576.1"/>
    <property type="molecule type" value="Genomic_DNA"/>
</dbReference>
<sequence>MMQTYNTYIPGPYENFAEQATEERAESGGNSVGQGTMGEGGGGAGGGGSMVPGGGHEKGSGSGGGLPWGHATPIHGSPKDHFYEHGGQVGYEPFAQPWVSQYATDEGGHNAFSYEGKEFASGGMEMGSVGDFAEYMRDYALDWLPESSQGQVESGKSDKSSKAVSLAAMPENEVGGESAQPEAENSEEHSFSEPSMPMQPQLPASAEQPEVHALQEDPAIVRAEVQAAEEAARAAAALQQLQQAAKDGAYAQWTLRRHGLRSAATAESNRRAQELQDAMARLRQVTQEPLTQQNVKELENAGRSASDAISRLQGAETAALRQRATEAKRQLLEGAKGWVDGIEHQAKSPQLAQQAKEAGDQLKKSLTAALSEATQRTAEASMHRAAERRALLTGILSQAADMASPAQTDDKAEEAKEKATPESFVQRSTPTTPLLEPKMKAVSGELLLAGVCVVGSAVFPAPQTCKFKRIRMMAVWGSPVIFVARQPPAALATVGVNVAWLQLAGAVHRLTPVESGVTPLHSFTYRADIVLGPLRSLPWFSSTQTKEEDGLLAWRHWFCQGLGFEASQVLAVALSADATGNDCPCPAQAAAAAQQSLLEASSVLGEASRLDVRQEQQGSGGLSAQDVAARFGGSRLSEEQRHRGSLLRAAETTLACLDDRVSEPALTTPGGELGEFTTALAAYLQEKDGSSGSPPNQEVVPSLRSPAAKVRSSPSTAAAAKVDSLLGKYLDTVLPCNYQTFC</sequence>
<feature type="coiled-coil region" evidence="1">
    <location>
        <begin position="224"/>
        <end position="285"/>
    </location>
</feature>
<gene>
    <name evidence="3" type="ORF">SNEC2469_LOCUS13594</name>
</gene>
<organism evidence="3 4">
    <name type="scientific">Symbiodinium necroappetens</name>
    <dbReference type="NCBI Taxonomy" id="1628268"/>
    <lineage>
        <taxon>Eukaryota</taxon>
        <taxon>Sar</taxon>
        <taxon>Alveolata</taxon>
        <taxon>Dinophyceae</taxon>
        <taxon>Suessiales</taxon>
        <taxon>Symbiodiniaceae</taxon>
        <taxon>Symbiodinium</taxon>
    </lineage>
</organism>
<feature type="region of interest" description="Disordered" evidence="2">
    <location>
        <begin position="19"/>
        <end position="88"/>
    </location>
</feature>